<dbReference type="GO" id="GO:0043190">
    <property type="term" value="C:ATP-binding cassette (ABC) transporter complex"/>
    <property type="evidence" value="ECO:0007669"/>
    <property type="project" value="InterPro"/>
</dbReference>
<comment type="caution">
    <text evidence="3">The sequence shown here is derived from an EMBL/GenBank/DDBJ whole genome shotgun (WGS) entry which is preliminary data.</text>
</comment>
<dbReference type="PROSITE" id="PS51257">
    <property type="entry name" value="PROKAR_LIPOPROTEIN"/>
    <property type="match status" value="1"/>
</dbReference>
<dbReference type="OrthoDB" id="9803988at2"/>
<dbReference type="GO" id="GO:1904680">
    <property type="term" value="F:peptide transmembrane transporter activity"/>
    <property type="evidence" value="ECO:0007669"/>
    <property type="project" value="TreeGrafter"/>
</dbReference>
<gene>
    <name evidence="3" type="ORF">EV191_101189</name>
</gene>
<dbReference type="RefSeq" id="WP_132874881.1">
    <property type="nucleotide sequence ID" value="NZ_SLXQ01000001.1"/>
</dbReference>
<feature type="domain" description="Solute-binding protein family 5" evidence="2">
    <location>
        <begin position="111"/>
        <end position="441"/>
    </location>
</feature>
<evidence type="ECO:0000259" key="2">
    <source>
        <dbReference type="Pfam" id="PF00496"/>
    </source>
</evidence>
<organism evidence="3 4">
    <name type="scientific">Tamaricihabitans halophyticus</name>
    <dbReference type="NCBI Taxonomy" id="1262583"/>
    <lineage>
        <taxon>Bacteria</taxon>
        <taxon>Bacillati</taxon>
        <taxon>Actinomycetota</taxon>
        <taxon>Actinomycetes</taxon>
        <taxon>Pseudonocardiales</taxon>
        <taxon>Pseudonocardiaceae</taxon>
        <taxon>Tamaricihabitans</taxon>
    </lineage>
</organism>
<dbReference type="PANTHER" id="PTHR30290:SF65">
    <property type="entry name" value="MONOACYL PHOSPHATIDYLINOSITOL TETRAMANNOSIDE-BINDING PROTEIN LPQW-RELATED"/>
    <property type="match status" value="1"/>
</dbReference>
<keyword evidence="4" id="KW-1185">Reference proteome</keyword>
<dbReference type="InterPro" id="IPR000914">
    <property type="entry name" value="SBP_5_dom"/>
</dbReference>
<proteinExistence type="predicted"/>
<dbReference type="PIRSF" id="PIRSF002741">
    <property type="entry name" value="MppA"/>
    <property type="match status" value="1"/>
</dbReference>
<dbReference type="SUPFAM" id="SSF53850">
    <property type="entry name" value="Periplasmic binding protein-like II"/>
    <property type="match status" value="1"/>
</dbReference>
<sequence>MRARGGWLQTRPIALCGALVLAVLLVGCTNTPPPPLVSSPSTVASSTPTEPARQLTVGVSSVAGGYNPHNLADQSTVTTALAQLLLPSVFRSAADGSPELDRTVMRWAEVTNADPFTVTYQVRGDASWSDSAPIAAEDFVYLWQQMRNSPGVVEPTGYQLITDISSTDGGKRVEVTFAEPYPGWRTLFQSLLPAHLLKDAPGGWSAALAESFPAYGGPFAIKSLDAARGEIILERNERYWEQPAMVDQLVLRRADQSGIVSALGSGNDQLALVGTDSEGKGELAALGDGIELFDVPQPTVASVLLRPIGEVFTDERVRSAIASLLDRNALIEAGADGGPSAKLRADSLVRAPSSPGYRATMPGDVPAASQDNDRARRLLTEAGYQWDGESWLDDEGDPLRLTIAAPEGVAPYTSVAEELRDQLSTAGIDVTLRSPDPRALYGDQLNTPSVPLEEQTETTAPGPNIVVGPQGRGGDPASVLAQTFGCRAIARSDDSDAAPDAPPANAAAFCDPELQPSISAALTGRLPLAEVLARVEPRLWRQSVVIPLFQLADNLAVRPDVSEVDPGPPLDGPFAGATTWRRTSG</sequence>
<feature type="region of interest" description="Disordered" evidence="1">
    <location>
        <begin position="563"/>
        <end position="585"/>
    </location>
</feature>
<evidence type="ECO:0000313" key="3">
    <source>
        <dbReference type="EMBL" id="TCP56249.1"/>
    </source>
</evidence>
<dbReference type="CDD" id="cd08501">
    <property type="entry name" value="PBP2_Lpqw"/>
    <property type="match status" value="1"/>
</dbReference>
<dbReference type="GO" id="GO:0042597">
    <property type="term" value="C:periplasmic space"/>
    <property type="evidence" value="ECO:0007669"/>
    <property type="project" value="UniProtKB-ARBA"/>
</dbReference>
<accession>A0A4R2R3G7</accession>
<protein>
    <submittedName>
        <fullName evidence="3">ABC-type transport system substrate-binding protein</fullName>
    </submittedName>
</protein>
<dbReference type="InterPro" id="IPR030678">
    <property type="entry name" value="Peptide/Ni-bd"/>
</dbReference>
<dbReference type="PANTHER" id="PTHR30290">
    <property type="entry name" value="PERIPLASMIC BINDING COMPONENT OF ABC TRANSPORTER"/>
    <property type="match status" value="1"/>
</dbReference>
<dbReference type="Proteomes" id="UP000294911">
    <property type="component" value="Unassembled WGS sequence"/>
</dbReference>
<dbReference type="Pfam" id="PF00496">
    <property type="entry name" value="SBP_bac_5"/>
    <property type="match status" value="1"/>
</dbReference>
<name>A0A4R2R3G7_9PSEU</name>
<dbReference type="Gene3D" id="3.90.76.10">
    <property type="entry name" value="Dipeptide-binding Protein, Domain 1"/>
    <property type="match status" value="1"/>
</dbReference>
<dbReference type="InterPro" id="IPR039424">
    <property type="entry name" value="SBP_5"/>
</dbReference>
<evidence type="ECO:0000313" key="4">
    <source>
        <dbReference type="Proteomes" id="UP000294911"/>
    </source>
</evidence>
<evidence type="ECO:0000256" key="1">
    <source>
        <dbReference type="SAM" id="MobiDB-lite"/>
    </source>
</evidence>
<dbReference type="Gene3D" id="3.10.105.10">
    <property type="entry name" value="Dipeptide-binding Protein, Domain 3"/>
    <property type="match status" value="1"/>
</dbReference>
<dbReference type="GO" id="GO:0015833">
    <property type="term" value="P:peptide transport"/>
    <property type="evidence" value="ECO:0007669"/>
    <property type="project" value="TreeGrafter"/>
</dbReference>
<reference evidence="3 4" key="1">
    <citation type="submission" date="2019-03" db="EMBL/GenBank/DDBJ databases">
        <title>Genomic Encyclopedia of Type Strains, Phase IV (KMG-IV): sequencing the most valuable type-strain genomes for metagenomic binning, comparative biology and taxonomic classification.</title>
        <authorList>
            <person name="Goeker M."/>
        </authorList>
    </citation>
    <scope>NUCLEOTIDE SEQUENCE [LARGE SCALE GENOMIC DNA]</scope>
    <source>
        <strain evidence="3 4">DSM 45765</strain>
    </source>
</reference>
<dbReference type="AlphaFoldDB" id="A0A4R2R3G7"/>
<dbReference type="EMBL" id="SLXQ01000001">
    <property type="protein sequence ID" value="TCP56249.1"/>
    <property type="molecule type" value="Genomic_DNA"/>
</dbReference>